<dbReference type="Proteomes" id="UP000827976">
    <property type="component" value="Chromosome 10"/>
</dbReference>
<accession>A0ACB7VAR7</accession>
<keyword evidence="2" id="KW-1185">Reference proteome</keyword>
<gene>
    <name evidence="1" type="ORF">IHE45_10G043900</name>
</gene>
<proteinExistence type="predicted"/>
<evidence type="ECO:0000313" key="1">
    <source>
        <dbReference type="EMBL" id="KAH7670678.1"/>
    </source>
</evidence>
<reference evidence="2" key="1">
    <citation type="journal article" date="2022" name="Nat. Commun.">
        <title>Chromosome evolution and the genetic basis of agronomically important traits in greater yam.</title>
        <authorList>
            <person name="Bredeson J.V."/>
            <person name="Lyons J.B."/>
            <person name="Oniyinde I.O."/>
            <person name="Okereke N.R."/>
            <person name="Kolade O."/>
            <person name="Nnabue I."/>
            <person name="Nwadili C.O."/>
            <person name="Hribova E."/>
            <person name="Parker M."/>
            <person name="Nwogha J."/>
            <person name="Shu S."/>
            <person name="Carlson J."/>
            <person name="Kariba R."/>
            <person name="Muthemba S."/>
            <person name="Knop K."/>
            <person name="Barton G.J."/>
            <person name="Sherwood A.V."/>
            <person name="Lopez-Montes A."/>
            <person name="Asiedu R."/>
            <person name="Jamnadass R."/>
            <person name="Muchugi A."/>
            <person name="Goodstein D."/>
            <person name="Egesi C.N."/>
            <person name="Featherston J."/>
            <person name="Asfaw A."/>
            <person name="Simpson G.G."/>
            <person name="Dolezel J."/>
            <person name="Hendre P.S."/>
            <person name="Van Deynze A."/>
            <person name="Kumar P.L."/>
            <person name="Obidiegwu J.E."/>
            <person name="Bhattacharjee R."/>
            <person name="Rokhsar D.S."/>
        </authorList>
    </citation>
    <scope>NUCLEOTIDE SEQUENCE [LARGE SCALE GENOMIC DNA]</scope>
    <source>
        <strain evidence="2">cv. TDa95/00328</strain>
    </source>
</reference>
<name>A0ACB7VAR7_DIOAL</name>
<evidence type="ECO:0000313" key="2">
    <source>
        <dbReference type="Proteomes" id="UP000827976"/>
    </source>
</evidence>
<protein>
    <submittedName>
        <fullName evidence="1">ArsR-like helix-turn-helix domain-containing protein</fullName>
    </submittedName>
</protein>
<sequence>MWLFRSRRSCPFHSAEPFSPRLGLRCLPQDKSLAVDSAPRSRFYSLLGCKGFPKFQKHCRVSGAS</sequence>
<comment type="caution">
    <text evidence="1">The sequence shown here is derived from an EMBL/GenBank/DDBJ whole genome shotgun (WGS) entry which is preliminary data.</text>
</comment>
<dbReference type="EMBL" id="CM037020">
    <property type="protein sequence ID" value="KAH7670678.1"/>
    <property type="molecule type" value="Genomic_DNA"/>
</dbReference>
<organism evidence="1 2">
    <name type="scientific">Dioscorea alata</name>
    <name type="common">Purple yam</name>
    <dbReference type="NCBI Taxonomy" id="55571"/>
    <lineage>
        <taxon>Eukaryota</taxon>
        <taxon>Viridiplantae</taxon>
        <taxon>Streptophyta</taxon>
        <taxon>Embryophyta</taxon>
        <taxon>Tracheophyta</taxon>
        <taxon>Spermatophyta</taxon>
        <taxon>Magnoliopsida</taxon>
        <taxon>Liliopsida</taxon>
        <taxon>Dioscoreales</taxon>
        <taxon>Dioscoreaceae</taxon>
        <taxon>Dioscorea</taxon>
    </lineage>
</organism>